<gene>
    <name evidence="1" type="ORF">X975_02714</name>
</gene>
<dbReference type="AlphaFoldDB" id="A0A087UVP3"/>
<organism evidence="1 2">
    <name type="scientific">Stegodyphus mimosarum</name>
    <name type="common">African social velvet spider</name>
    <dbReference type="NCBI Taxonomy" id="407821"/>
    <lineage>
        <taxon>Eukaryota</taxon>
        <taxon>Metazoa</taxon>
        <taxon>Ecdysozoa</taxon>
        <taxon>Arthropoda</taxon>
        <taxon>Chelicerata</taxon>
        <taxon>Arachnida</taxon>
        <taxon>Araneae</taxon>
        <taxon>Araneomorphae</taxon>
        <taxon>Entelegynae</taxon>
        <taxon>Eresoidea</taxon>
        <taxon>Eresidae</taxon>
        <taxon>Stegodyphus</taxon>
    </lineage>
</organism>
<reference evidence="1 2" key="1">
    <citation type="submission" date="2013-11" db="EMBL/GenBank/DDBJ databases">
        <title>Genome sequencing of Stegodyphus mimosarum.</title>
        <authorList>
            <person name="Bechsgaard J."/>
        </authorList>
    </citation>
    <scope>NUCLEOTIDE SEQUENCE [LARGE SCALE GENOMIC DNA]</scope>
</reference>
<evidence type="ECO:0000313" key="2">
    <source>
        <dbReference type="Proteomes" id="UP000054359"/>
    </source>
</evidence>
<accession>A0A087UVP3</accession>
<dbReference type="EMBL" id="KK121856">
    <property type="protein sequence ID" value="KFM81432.1"/>
    <property type="molecule type" value="Genomic_DNA"/>
</dbReference>
<feature type="non-terminal residue" evidence="1">
    <location>
        <position position="93"/>
    </location>
</feature>
<sequence length="93" mass="11108">MINLENNVTMAQKKLVLLKTDHLLKCLLMYLRMTLLISSIKLCQCFLQLLQVSQMGNEISVNFCEQRSIFNCYQYNTKCIVIIQEFLQNIRWW</sequence>
<evidence type="ECO:0000313" key="1">
    <source>
        <dbReference type="EMBL" id="KFM81432.1"/>
    </source>
</evidence>
<keyword evidence="2" id="KW-1185">Reference proteome</keyword>
<protein>
    <submittedName>
        <fullName evidence="1">Uncharacterized protein</fullName>
    </submittedName>
</protein>
<proteinExistence type="predicted"/>
<dbReference type="Proteomes" id="UP000054359">
    <property type="component" value="Unassembled WGS sequence"/>
</dbReference>
<name>A0A087UVP3_STEMI</name>